<accession>A0A372G9S0</accession>
<sequence>MPRPIPADVQWRTSTHTSDGANCVEVGEHRGTFYLRDSTDRAGPTLIITYNDWINLLSAIRSRV</sequence>
<evidence type="ECO:0000313" key="3">
    <source>
        <dbReference type="Proteomes" id="UP000262882"/>
    </source>
</evidence>
<dbReference type="InterPro" id="IPR007278">
    <property type="entry name" value="DUF397"/>
</dbReference>
<comment type="caution">
    <text evidence="2">The sequence shown here is derived from an EMBL/GenBank/DDBJ whole genome shotgun (WGS) entry which is preliminary data.</text>
</comment>
<reference evidence="2 3" key="1">
    <citation type="submission" date="2018-08" db="EMBL/GenBank/DDBJ databases">
        <title>Actinomadura spongicola sp. nov., isolated from marine sponge Leucetta chagosensis.</title>
        <authorList>
            <person name="Li L."/>
            <person name="Lin H.W."/>
        </authorList>
    </citation>
    <scope>NUCLEOTIDE SEQUENCE [LARGE SCALE GENOMIC DNA]</scope>
    <source>
        <strain evidence="2 3">LHW52907</strain>
    </source>
</reference>
<proteinExistence type="predicted"/>
<keyword evidence="3" id="KW-1185">Reference proteome</keyword>
<name>A0A372G9S0_9ACTN</name>
<organism evidence="2 3">
    <name type="scientific">Actinomadura spongiicola</name>
    <dbReference type="NCBI Taxonomy" id="2303421"/>
    <lineage>
        <taxon>Bacteria</taxon>
        <taxon>Bacillati</taxon>
        <taxon>Actinomycetota</taxon>
        <taxon>Actinomycetes</taxon>
        <taxon>Streptosporangiales</taxon>
        <taxon>Thermomonosporaceae</taxon>
        <taxon>Actinomadura</taxon>
    </lineage>
</organism>
<dbReference type="Proteomes" id="UP000262882">
    <property type="component" value="Unassembled WGS sequence"/>
</dbReference>
<dbReference type="AlphaFoldDB" id="A0A372G9S0"/>
<dbReference type="Pfam" id="PF04149">
    <property type="entry name" value="DUF397"/>
    <property type="match status" value="1"/>
</dbReference>
<feature type="domain" description="DUF397" evidence="1">
    <location>
        <begin position="9"/>
        <end position="61"/>
    </location>
</feature>
<evidence type="ECO:0000313" key="2">
    <source>
        <dbReference type="EMBL" id="RFS82125.1"/>
    </source>
</evidence>
<dbReference type="EMBL" id="QVNQ01000010">
    <property type="protein sequence ID" value="RFS82125.1"/>
    <property type="molecule type" value="Genomic_DNA"/>
</dbReference>
<gene>
    <name evidence="2" type="ORF">D0T12_28160</name>
</gene>
<evidence type="ECO:0000259" key="1">
    <source>
        <dbReference type="Pfam" id="PF04149"/>
    </source>
</evidence>
<protein>
    <submittedName>
        <fullName evidence="2">DUF397 domain-containing protein</fullName>
    </submittedName>
</protein>